<sequence length="643" mass="66742">MPAQPPPSTLWPHAPRPTRPRDARPARAPALRTPGTRPVRAHRPRSVRAPDRRTGRDPRYWRGLLPVLALLVLVTRLPSLRHPLWNPDEGYLAVQARILADGGALYETVVDRKPPLLPWLYQAALLLFGGGFPYAVKALAALAVLATAALLAAVARDRWGDRAGRVAGVLYPPVSIGLNPEDTQAATFEVFILPFTAAAVWCAGRGRWGAAGLAAAGAVLTKQTGGAVLVPVLWLLFRPSPSGTAPRGHPVPALGHGAGRPPAGPEQRAGGRPAPRFASRGRDTALLLAGLVLPVLAAALLTSPSGFLFWTVTGSGAYAAFTGSELHVLARGLANTALLCLACAGLLPHVLRACSRPPRATGPGTDGTGGPWDPDANPRRAAALADPGVADLRLWLGASATAVLAGFHFFGHYFLQLLPPLVLLATAALHRLPADRIASAVLTTACAGGVFLAWGLLAPRPELGHAQRLADAVRARTAATDRILVWGMHPETYWLADRAPASRYLTAGLLTNYSGGRDGPQVGEEYAVPGTWPVLAAELRDRPPALIVDDSRGKPFAPDRLPTLRALLALHYEPLPGTVDGAVLYARSSEGPPAPGVPGSPGALGASGVSGPPAVPSASLGPAASAAPASASPSAWPSTGPGR</sequence>
<feature type="region of interest" description="Disordered" evidence="8">
    <location>
        <begin position="1"/>
        <end position="54"/>
    </location>
</feature>
<evidence type="ECO:0000256" key="8">
    <source>
        <dbReference type="SAM" id="MobiDB-lite"/>
    </source>
</evidence>
<evidence type="ECO:0000256" key="4">
    <source>
        <dbReference type="ARBA" id="ARBA00022679"/>
    </source>
</evidence>
<feature type="transmembrane region" description="Helical" evidence="9">
    <location>
        <begin position="332"/>
        <end position="351"/>
    </location>
</feature>
<feature type="transmembrane region" description="Helical" evidence="9">
    <location>
        <begin position="134"/>
        <end position="155"/>
    </location>
</feature>
<protein>
    <recommendedName>
        <fullName evidence="10">Glycosyltransferase RgtA/B/C/D-like domain-containing protein</fullName>
    </recommendedName>
</protein>
<dbReference type="PANTHER" id="PTHR33908:SF11">
    <property type="entry name" value="MEMBRANE PROTEIN"/>
    <property type="match status" value="1"/>
</dbReference>
<feature type="transmembrane region" description="Helical" evidence="9">
    <location>
        <begin position="394"/>
        <end position="415"/>
    </location>
</feature>
<feature type="compositionally biased region" description="Low complexity" evidence="8">
    <location>
        <begin position="600"/>
        <end position="643"/>
    </location>
</feature>
<evidence type="ECO:0000256" key="3">
    <source>
        <dbReference type="ARBA" id="ARBA00022676"/>
    </source>
</evidence>
<keyword evidence="6 9" id="KW-1133">Transmembrane helix</keyword>
<feature type="region of interest" description="Disordered" evidence="8">
    <location>
        <begin position="245"/>
        <end position="276"/>
    </location>
</feature>
<keyword evidence="2" id="KW-1003">Cell membrane</keyword>
<keyword evidence="3" id="KW-0328">Glycosyltransferase</keyword>
<comment type="subcellular location">
    <subcellularLocation>
        <location evidence="1">Cell membrane</location>
        <topology evidence="1">Multi-pass membrane protein</topology>
    </subcellularLocation>
</comment>
<dbReference type="Proteomes" id="UP001501371">
    <property type="component" value="Unassembled WGS sequence"/>
</dbReference>
<evidence type="ECO:0000256" key="9">
    <source>
        <dbReference type="SAM" id="Phobius"/>
    </source>
</evidence>
<keyword evidence="5 9" id="KW-0812">Transmembrane</keyword>
<evidence type="ECO:0000259" key="10">
    <source>
        <dbReference type="Pfam" id="PF13231"/>
    </source>
</evidence>
<feature type="domain" description="Glycosyltransferase RgtA/B/C/D-like" evidence="10">
    <location>
        <begin position="113"/>
        <end position="237"/>
    </location>
</feature>
<dbReference type="PANTHER" id="PTHR33908">
    <property type="entry name" value="MANNOSYLTRANSFERASE YKCB-RELATED"/>
    <property type="match status" value="1"/>
</dbReference>
<evidence type="ECO:0000256" key="6">
    <source>
        <dbReference type="ARBA" id="ARBA00022989"/>
    </source>
</evidence>
<dbReference type="RefSeq" id="WP_344285261.1">
    <property type="nucleotide sequence ID" value="NZ_BAAAKV010000116.1"/>
</dbReference>
<keyword evidence="4" id="KW-0808">Transferase</keyword>
<gene>
    <name evidence="11" type="ORF">GCM10009654_66780</name>
</gene>
<feature type="region of interest" description="Disordered" evidence="8">
    <location>
        <begin position="589"/>
        <end position="643"/>
    </location>
</feature>
<keyword evidence="12" id="KW-1185">Reference proteome</keyword>
<dbReference type="Pfam" id="PF13231">
    <property type="entry name" value="PMT_2"/>
    <property type="match status" value="1"/>
</dbReference>
<feature type="transmembrane region" description="Helical" evidence="9">
    <location>
        <begin position="285"/>
        <end position="312"/>
    </location>
</feature>
<evidence type="ECO:0000313" key="12">
    <source>
        <dbReference type="Proteomes" id="UP001501371"/>
    </source>
</evidence>
<dbReference type="InterPro" id="IPR050297">
    <property type="entry name" value="LipidA_mod_glycosyltrf_83"/>
</dbReference>
<dbReference type="EMBL" id="BAAAKV010000116">
    <property type="protein sequence ID" value="GAA1200981.1"/>
    <property type="molecule type" value="Genomic_DNA"/>
</dbReference>
<evidence type="ECO:0000256" key="5">
    <source>
        <dbReference type="ARBA" id="ARBA00022692"/>
    </source>
</evidence>
<evidence type="ECO:0000256" key="7">
    <source>
        <dbReference type="ARBA" id="ARBA00023136"/>
    </source>
</evidence>
<evidence type="ECO:0000313" key="11">
    <source>
        <dbReference type="EMBL" id="GAA1200981.1"/>
    </source>
</evidence>
<accession>A0ABN1VBH4</accession>
<feature type="compositionally biased region" description="Pro residues" evidence="8">
    <location>
        <begin position="1"/>
        <end position="17"/>
    </location>
</feature>
<keyword evidence="7 9" id="KW-0472">Membrane</keyword>
<evidence type="ECO:0000256" key="2">
    <source>
        <dbReference type="ARBA" id="ARBA00022475"/>
    </source>
</evidence>
<organism evidence="11 12">
    <name type="scientific">Streptomyces hebeiensis</name>
    <dbReference type="NCBI Taxonomy" id="229486"/>
    <lineage>
        <taxon>Bacteria</taxon>
        <taxon>Bacillati</taxon>
        <taxon>Actinomycetota</taxon>
        <taxon>Actinomycetes</taxon>
        <taxon>Kitasatosporales</taxon>
        <taxon>Streptomycetaceae</taxon>
        <taxon>Streptomyces</taxon>
    </lineage>
</organism>
<feature type="region of interest" description="Disordered" evidence="8">
    <location>
        <begin position="358"/>
        <end position="378"/>
    </location>
</feature>
<comment type="caution">
    <text evidence="11">The sequence shown here is derived from an EMBL/GenBank/DDBJ whole genome shotgun (WGS) entry which is preliminary data.</text>
</comment>
<name>A0ABN1VBH4_9ACTN</name>
<feature type="compositionally biased region" description="Low complexity" evidence="8">
    <location>
        <begin position="26"/>
        <end position="38"/>
    </location>
</feature>
<proteinExistence type="predicted"/>
<feature type="transmembrane region" description="Helical" evidence="9">
    <location>
        <begin position="437"/>
        <end position="458"/>
    </location>
</feature>
<reference evidence="11 12" key="1">
    <citation type="journal article" date="2019" name="Int. J. Syst. Evol. Microbiol.">
        <title>The Global Catalogue of Microorganisms (GCM) 10K type strain sequencing project: providing services to taxonomists for standard genome sequencing and annotation.</title>
        <authorList>
            <consortium name="The Broad Institute Genomics Platform"/>
            <consortium name="The Broad Institute Genome Sequencing Center for Infectious Disease"/>
            <person name="Wu L."/>
            <person name="Ma J."/>
        </authorList>
    </citation>
    <scope>NUCLEOTIDE SEQUENCE [LARGE SCALE GENOMIC DNA]</scope>
    <source>
        <strain evidence="11 12">JCM 12696</strain>
    </source>
</reference>
<dbReference type="InterPro" id="IPR038731">
    <property type="entry name" value="RgtA/B/C-like"/>
</dbReference>
<evidence type="ECO:0000256" key="1">
    <source>
        <dbReference type="ARBA" id="ARBA00004651"/>
    </source>
</evidence>